<sequence>MEVETDKATVEVPSPVAGKLVEIYFKDGDEIKTGEPIAICESE</sequence>
<dbReference type="SUPFAM" id="SSF51230">
    <property type="entry name" value="Single hybrid motif"/>
    <property type="match status" value="1"/>
</dbReference>
<reference evidence="2" key="1">
    <citation type="submission" date="2020-05" db="EMBL/GenBank/DDBJ databases">
        <authorList>
            <person name="Chiriac C."/>
            <person name="Salcher M."/>
            <person name="Ghai R."/>
            <person name="Kavagutti S V."/>
        </authorList>
    </citation>
    <scope>NUCLEOTIDE SEQUENCE</scope>
</reference>
<dbReference type="CDD" id="cd06849">
    <property type="entry name" value="lipoyl_domain"/>
    <property type="match status" value="1"/>
</dbReference>
<protein>
    <submittedName>
        <fullName evidence="2">Unannotated protein</fullName>
    </submittedName>
</protein>
<dbReference type="PROSITE" id="PS50968">
    <property type="entry name" value="BIOTINYL_LIPOYL"/>
    <property type="match status" value="1"/>
</dbReference>
<accession>A0A6J7BAN0</accession>
<dbReference type="InterPro" id="IPR011053">
    <property type="entry name" value="Single_hybrid_motif"/>
</dbReference>
<evidence type="ECO:0000259" key="1">
    <source>
        <dbReference type="PROSITE" id="PS50968"/>
    </source>
</evidence>
<evidence type="ECO:0000313" key="2">
    <source>
        <dbReference type="EMBL" id="CAB4842536.1"/>
    </source>
</evidence>
<gene>
    <name evidence="2" type="ORF">UFOPK3243_00640</name>
</gene>
<name>A0A6J7BAN0_9ZZZZ</name>
<dbReference type="EMBL" id="CAFAZZ010000053">
    <property type="protein sequence ID" value="CAB4842536.1"/>
    <property type="molecule type" value="Genomic_DNA"/>
</dbReference>
<dbReference type="InterPro" id="IPR000089">
    <property type="entry name" value="Biotin_lipoyl"/>
</dbReference>
<dbReference type="AlphaFoldDB" id="A0A6J7BAN0"/>
<organism evidence="2">
    <name type="scientific">freshwater metagenome</name>
    <dbReference type="NCBI Taxonomy" id="449393"/>
    <lineage>
        <taxon>unclassified sequences</taxon>
        <taxon>metagenomes</taxon>
        <taxon>ecological metagenomes</taxon>
    </lineage>
</organism>
<dbReference type="Pfam" id="PF00364">
    <property type="entry name" value="Biotin_lipoyl"/>
    <property type="match status" value="1"/>
</dbReference>
<proteinExistence type="predicted"/>
<dbReference type="Gene3D" id="2.40.50.100">
    <property type="match status" value="1"/>
</dbReference>
<feature type="domain" description="Lipoyl-binding" evidence="1">
    <location>
        <begin position="1"/>
        <end position="41"/>
    </location>
</feature>